<evidence type="ECO:0000313" key="2">
    <source>
        <dbReference type="Proteomes" id="UP000499080"/>
    </source>
</evidence>
<dbReference type="EMBL" id="BGPR01013062">
    <property type="protein sequence ID" value="GBN59074.1"/>
    <property type="molecule type" value="Genomic_DNA"/>
</dbReference>
<reference evidence="1 2" key="1">
    <citation type="journal article" date="2019" name="Sci. Rep.">
        <title>Orb-weaving spider Araneus ventricosus genome elucidates the spidroin gene catalogue.</title>
        <authorList>
            <person name="Kono N."/>
            <person name="Nakamura H."/>
            <person name="Ohtoshi R."/>
            <person name="Moran D.A.P."/>
            <person name="Shinohara A."/>
            <person name="Yoshida Y."/>
            <person name="Fujiwara M."/>
            <person name="Mori M."/>
            <person name="Tomita M."/>
            <person name="Arakawa K."/>
        </authorList>
    </citation>
    <scope>NUCLEOTIDE SEQUENCE [LARGE SCALE GENOMIC DNA]</scope>
</reference>
<organism evidence="1 2">
    <name type="scientific">Araneus ventricosus</name>
    <name type="common">Orbweaver spider</name>
    <name type="synonym">Epeira ventricosa</name>
    <dbReference type="NCBI Taxonomy" id="182803"/>
    <lineage>
        <taxon>Eukaryota</taxon>
        <taxon>Metazoa</taxon>
        <taxon>Ecdysozoa</taxon>
        <taxon>Arthropoda</taxon>
        <taxon>Chelicerata</taxon>
        <taxon>Arachnida</taxon>
        <taxon>Araneae</taxon>
        <taxon>Araneomorphae</taxon>
        <taxon>Entelegynae</taxon>
        <taxon>Araneoidea</taxon>
        <taxon>Araneidae</taxon>
        <taxon>Araneus</taxon>
    </lineage>
</organism>
<sequence>MSTSDCCSSDSDLNLDSLRNKFEEGSKGTHWKIKSLKKEEAVFKLEWEVWLYKCVVNIHVKSTILGESSITLTPCFDDPDDEYETLGYKFFQFLAKDEIVSFSLYSDDMIKKLVEYSNIAERVETLMRDIMHVSVDEIHTLSDDLDPLELRVEVLNDKHMSQLLIIFHVNLQTYPSEKIIPEVMHLNYTDITNEVKEAITNIEPGENYLWNMVKLASDL</sequence>
<proteinExistence type="predicted"/>
<evidence type="ECO:0000313" key="1">
    <source>
        <dbReference type="EMBL" id="GBN59074.1"/>
    </source>
</evidence>
<keyword evidence="2" id="KW-1185">Reference proteome</keyword>
<gene>
    <name evidence="1" type="ORF">AVEN_26418_1</name>
</gene>
<name>A0A4Y2Q6N3_ARAVE</name>
<dbReference type="AlphaFoldDB" id="A0A4Y2Q6N3"/>
<dbReference type="Proteomes" id="UP000499080">
    <property type="component" value="Unassembled WGS sequence"/>
</dbReference>
<accession>A0A4Y2Q6N3</accession>
<dbReference type="OrthoDB" id="6437009at2759"/>
<comment type="caution">
    <text evidence="1">The sequence shown here is derived from an EMBL/GenBank/DDBJ whole genome shotgun (WGS) entry which is preliminary data.</text>
</comment>
<protein>
    <submittedName>
        <fullName evidence="1">Uncharacterized protein</fullName>
    </submittedName>
</protein>